<reference evidence="2" key="2">
    <citation type="submission" date="2022-03" db="EMBL/GenBank/DDBJ databases">
        <title>Draft title - Genomic analysis of global carrot germplasm unveils the trajectory of domestication and the origin of high carotenoid orange carrot.</title>
        <authorList>
            <person name="Iorizzo M."/>
            <person name="Ellison S."/>
            <person name="Senalik D."/>
            <person name="Macko-Podgorni A."/>
            <person name="Grzebelus D."/>
            <person name="Bostan H."/>
            <person name="Rolling W."/>
            <person name="Curaba J."/>
            <person name="Simon P."/>
        </authorList>
    </citation>
    <scope>NUCLEOTIDE SEQUENCE</scope>
    <source>
        <tissue evidence="2">Leaf</tissue>
    </source>
</reference>
<evidence type="ECO:0000313" key="3">
    <source>
        <dbReference type="Proteomes" id="UP000077755"/>
    </source>
</evidence>
<dbReference type="InterPro" id="IPR005174">
    <property type="entry name" value="KIB1-4_b-propeller"/>
</dbReference>
<dbReference type="Pfam" id="PF03478">
    <property type="entry name" value="Beta-prop_KIB1-4"/>
    <property type="match status" value="1"/>
</dbReference>
<evidence type="ECO:0000259" key="1">
    <source>
        <dbReference type="Pfam" id="PF03478"/>
    </source>
</evidence>
<proteinExistence type="predicted"/>
<dbReference type="Proteomes" id="UP000077755">
    <property type="component" value="Chromosome 7"/>
</dbReference>
<dbReference type="InterPro" id="IPR050942">
    <property type="entry name" value="F-box_BR-signaling"/>
</dbReference>
<evidence type="ECO:0000313" key="2">
    <source>
        <dbReference type="EMBL" id="WOH08678.1"/>
    </source>
</evidence>
<gene>
    <name evidence="2" type="ORF">DCAR_0728123</name>
</gene>
<sequence>MTVSPVEPSMLANAFDILIRKVAMSSEPRPKKNAATPNPIIMVIYGECSFLGYARLGEKSWTNVNISSRRFYDIAFYQGKFYAIDCHGDVFVCDIDDDGRAEQIKGTKIASCPPKRESGDFDMKYLVESDSGLWLVERFLKTRYVKPPNHTRRIFKYCTTHFLVSKLELNYSGDCVETPCRCIPQKSLGDEAFFIGSASSVSLQSSEYIRPNSIYFTDNVSELFNHSGGGHDMGIFSMETGTIEPHFQGKSLHPISPPLWYI</sequence>
<keyword evidence="3" id="KW-1185">Reference proteome</keyword>
<dbReference type="EMBL" id="CP093349">
    <property type="protein sequence ID" value="WOH08678.1"/>
    <property type="molecule type" value="Genomic_DNA"/>
</dbReference>
<reference evidence="2" key="1">
    <citation type="journal article" date="2016" name="Nat. Genet.">
        <title>A high-quality carrot genome assembly provides new insights into carotenoid accumulation and asterid genome evolution.</title>
        <authorList>
            <person name="Iorizzo M."/>
            <person name="Ellison S."/>
            <person name="Senalik D."/>
            <person name="Zeng P."/>
            <person name="Satapoomin P."/>
            <person name="Huang J."/>
            <person name="Bowman M."/>
            <person name="Iovene M."/>
            <person name="Sanseverino W."/>
            <person name="Cavagnaro P."/>
            <person name="Yildiz M."/>
            <person name="Macko-Podgorni A."/>
            <person name="Moranska E."/>
            <person name="Grzebelus E."/>
            <person name="Grzebelus D."/>
            <person name="Ashrafi H."/>
            <person name="Zheng Z."/>
            <person name="Cheng S."/>
            <person name="Spooner D."/>
            <person name="Van Deynze A."/>
            <person name="Simon P."/>
        </authorList>
    </citation>
    <scope>NUCLEOTIDE SEQUENCE</scope>
    <source>
        <tissue evidence="2">Leaf</tissue>
    </source>
</reference>
<dbReference type="PANTHER" id="PTHR44259:SF114">
    <property type="entry name" value="OS06G0707300 PROTEIN"/>
    <property type="match status" value="1"/>
</dbReference>
<dbReference type="PANTHER" id="PTHR44259">
    <property type="entry name" value="OS07G0183000 PROTEIN-RELATED"/>
    <property type="match status" value="1"/>
</dbReference>
<accession>A0AAF1B8J2</accession>
<protein>
    <recommendedName>
        <fullName evidence="1">KIB1-4 beta-propeller domain-containing protein</fullName>
    </recommendedName>
</protein>
<organism evidence="2 3">
    <name type="scientific">Daucus carota subsp. sativus</name>
    <name type="common">Carrot</name>
    <dbReference type="NCBI Taxonomy" id="79200"/>
    <lineage>
        <taxon>Eukaryota</taxon>
        <taxon>Viridiplantae</taxon>
        <taxon>Streptophyta</taxon>
        <taxon>Embryophyta</taxon>
        <taxon>Tracheophyta</taxon>
        <taxon>Spermatophyta</taxon>
        <taxon>Magnoliopsida</taxon>
        <taxon>eudicotyledons</taxon>
        <taxon>Gunneridae</taxon>
        <taxon>Pentapetalae</taxon>
        <taxon>asterids</taxon>
        <taxon>campanulids</taxon>
        <taxon>Apiales</taxon>
        <taxon>Apiaceae</taxon>
        <taxon>Apioideae</taxon>
        <taxon>Scandiceae</taxon>
        <taxon>Daucinae</taxon>
        <taxon>Daucus</taxon>
        <taxon>Daucus sect. Daucus</taxon>
    </lineage>
</organism>
<dbReference type="AlphaFoldDB" id="A0AAF1B8J2"/>
<name>A0AAF1B8J2_DAUCS</name>
<feature type="domain" description="KIB1-4 beta-propeller" evidence="1">
    <location>
        <begin position="16"/>
        <end position="237"/>
    </location>
</feature>